<gene>
    <name evidence="4" type="ORF">GCM10011514_00030</name>
</gene>
<dbReference type="InterPro" id="IPR025303">
    <property type="entry name" value="PdaC"/>
</dbReference>
<evidence type="ECO:0008006" key="6">
    <source>
        <dbReference type="Google" id="ProtNLM"/>
    </source>
</evidence>
<dbReference type="RefSeq" id="WP_188763379.1">
    <property type="nucleotide sequence ID" value="NZ_BMKK01000001.1"/>
</dbReference>
<dbReference type="Proteomes" id="UP000609064">
    <property type="component" value="Unassembled WGS sequence"/>
</dbReference>
<organism evidence="4 5">
    <name type="scientific">Emticicia aquatilis</name>
    <dbReference type="NCBI Taxonomy" id="1537369"/>
    <lineage>
        <taxon>Bacteria</taxon>
        <taxon>Pseudomonadati</taxon>
        <taxon>Bacteroidota</taxon>
        <taxon>Cytophagia</taxon>
        <taxon>Cytophagales</taxon>
        <taxon>Leadbetterellaceae</taxon>
        <taxon>Emticicia</taxon>
    </lineage>
</organism>
<evidence type="ECO:0000256" key="1">
    <source>
        <dbReference type="SAM" id="SignalP"/>
    </source>
</evidence>
<proteinExistence type="predicted"/>
<evidence type="ECO:0000313" key="4">
    <source>
        <dbReference type="EMBL" id="GGD39945.1"/>
    </source>
</evidence>
<dbReference type="EMBL" id="BMKK01000001">
    <property type="protein sequence ID" value="GGD39945.1"/>
    <property type="molecule type" value="Genomic_DNA"/>
</dbReference>
<dbReference type="Pfam" id="PF13739">
    <property type="entry name" value="PdaC"/>
    <property type="match status" value="1"/>
</dbReference>
<evidence type="ECO:0000259" key="2">
    <source>
        <dbReference type="Pfam" id="PF11738"/>
    </source>
</evidence>
<dbReference type="Gene3D" id="3.90.640.20">
    <property type="entry name" value="Heat-shock cognate protein, ATPase"/>
    <property type="match status" value="1"/>
</dbReference>
<accession>A0A916YD00</accession>
<comment type="caution">
    <text evidence="4">The sequence shown here is derived from an EMBL/GenBank/DDBJ whole genome shotgun (WGS) entry which is preliminary data.</text>
</comment>
<reference evidence="4" key="1">
    <citation type="journal article" date="2014" name="Int. J. Syst. Evol. Microbiol.">
        <title>Complete genome sequence of Corynebacterium casei LMG S-19264T (=DSM 44701T), isolated from a smear-ripened cheese.</title>
        <authorList>
            <consortium name="US DOE Joint Genome Institute (JGI-PGF)"/>
            <person name="Walter F."/>
            <person name="Albersmeier A."/>
            <person name="Kalinowski J."/>
            <person name="Ruckert C."/>
        </authorList>
    </citation>
    <scope>NUCLEOTIDE SEQUENCE</scope>
    <source>
        <strain evidence="4">CGMCC 1.15958</strain>
    </source>
</reference>
<protein>
    <recommendedName>
        <fullName evidence="6">DUF3298/DUF4163 domain-containing protein</fullName>
    </recommendedName>
</protein>
<keyword evidence="5" id="KW-1185">Reference proteome</keyword>
<sequence>MKKLLLLFASIIALASCQSKNETTTTETASAEIKVDSVTYSLKTPPKITKDGDTVITSFSVKYPKLVGGNEAVISKINAQIEQMVKDQTFSIDDTVQTTKTGSIESLAKGFVKEFEDLAAENDDMPLMGWDYEGSGDTLLISTKVISIYYQVYSFTGGAHGNSNITYLNFNAQTGDLLKLTDMVSDTTALKKIAELKFEKSQKAFAKDNDFEYDRASYFWGNPFFLPANIAITKTGLLFMYNPYEAAAYAYGPISFDLTWQELGAIVKKEIR</sequence>
<dbReference type="Pfam" id="PF11738">
    <property type="entry name" value="DUF3298"/>
    <property type="match status" value="1"/>
</dbReference>
<reference evidence="4" key="2">
    <citation type="submission" date="2020-09" db="EMBL/GenBank/DDBJ databases">
        <authorList>
            <person name="Sun Q."/>
            <person name="Zhou Y."/>
        </authorList>
    </citation>
    <scope>NUCLEOTIDE SEQUENCE</scope>
    <source>
        <strain evidence="4">CGMCC 1.15958</strain>
    </source>
</reference>
<evidence type="ECO:0000313" key="5">
    <source>
        <dbReference type="Proteomes" id="UP000609064"/>
    </source>
</evidence>
<dbReference type="InterPro" id="IPR037126">
    <property type="entry name" value="PdaC/RsiV-like_sf"/>
</dbReference>
<dbReference type="PROSITE" id="PS51257">
    <property type="entry name" value="PROKAR_LIPOPROTEIN"/>
    <property type="match status" value="1"/>
</dbReference>
<dbReference type="AlphaFoldDB" id="A0A916YD00"/>
<feature type="chain" id="PRO_5037747056" description="DUF3298/DUF4163 domain-containing protein" evidence="1">
    <location>
        <begin position="16"/>
        <end position="272"/>
    </location>
</feature>
<feature type="domain" description="DUF3298" evidence="2">
    <location>
        <begin position="187"/>
        <end position="260"/>
    </location>
</feature>
<feature type="signal peptide" evidence="1">
    <location>
        <begin position="1"/>
        <end position="15"/>
    </location>
</feature>
<evidence type="ECO:0000259" key="3">
    <source>
        <dbReference type="Pfam" id="PF13739"/>
    </source>
</evidence>
<feature type="domain" description="Deacetylase PdaC" evidence="3">
    <location>
        <begin position="53"/>
        <end position="163"/>
    </location>
</feature>
<name>A0A916YD00_9BACT</name>
<keyword evidence="1" id="KW-0732">Signal</keyword>
<dbReference type="Gene3D" id="3.30.565.40">
    <property type="entry name" value="Fervidobacterium nodosum Rt17-B1 like"/>
    <property type="match status" value="1"/>
</dbReference>
<dbReference type="InterPro" id="IPR021729">
    <property type="entry name" value="DUF3298"/>
</dbReference>